<protein>
    <submittedName>
        <fullName evidence="1">DUF3841 domain-containing protein</fullName>
    </submittedName>
</protein>
<name>A0AAW5F5P1_CLOSY</name>
<gene>
    <name evidence="1" type="ORF">K5I21_12765</name>
</gene>
<proteinExistence type="predicted"/>
<dbReference type="InterPro" id="IPR024211">
    <property type="entry name" value="DUF3841"/>
</dbReference>
<reference evidence="1" key="1">
    <citation type="journal article" date="2022" name="Cell Host Microbe">
        <title>Colonization of the live biotherapeutic product VE303 and modulation of the microbiota and metabolites in healthy volunteers.</title>
        <authorList>
            <person name="Dsouza M."/>
            <person name="Menon R."/>
            <person name="Crossette E."/>
            <person name="Bhattarai S.K."/>
            <person name="Schneider J."/>
            <person name="Kim Y.G."/>
            <person name="Reddy S."/>
            <person name="Caballero S."/>
            <person name="Felix C."/>
            <person name="Cornacchione L."/>
            <person name="Hendrickson J."/>
            <person name="Watson A.R."/>
            <person name="Minot S.S."/>
            <person name="Greenfield N."/>
            <person name="Schopf L."/>
            <person name="Szabady R."/>
            <person name="Patarroyo J."/>
            <person name="Smith W."/>
            <person name="Harrison P."/>
            <person name="Kuijper E.J."/>
            <person name="Kelly C.P."/>
            <person name="Olle B."/>
            <person name="Bobilev D."/>
            <person name="Silber J.L."/>
            <person name="Bucci V."/>
            <person name="Roberts B."/>
            <person name="Faith J."/>
            <person name="Norman J.M."/>
        </authorList>
    </citation>
    <scope>NUCLEOTIDE SEQUENCE</scope>
    <source>
        <strain evidence="1">VE303-04</strain>
    </source>
</reference>
<dbReference type="Pfam" id="PF12952">
    <property type="entry name" value="DUF3841"/>
    <property type="match status" value="1"/>
</dbReference>
<comment type="caution">
    <text evidence="1">The sequence shown here is derived from an EMBL/GenBank/DDBJ whole genome shotgun (WGS) entry which is preliminary data.</text>
</comment>
<dbReference type="Proteomes" id="UP001203136">
    <property type="component" value="Unassembled WGS sequence"/>
</dbReference>
<dbReference type="EMBL" id="JAINVB010000001">
    <property type="protein sequence ID" value="MCK0086727.1"/>
    <property type="molecule type" value="Genomic_DNA"/>
</dbReference>
<evidence type="ECO:0000313" key="1">
    <source>
        <dbReference type="EMBL" id="MCK0086727.1"/>
    </source>
</evidence>
<evidence type="ECO:0000313" key="2">
    <source>
        <dbReference type="Proteomes" id="UP001203136"/>
    </source>
</evidence>
<dbReference type="RefSeq" id="WP_003499140.1">
    <property type="nucleotide sequence ID" value="NZ_BAABZD010000007.1"/>
</dbReference>
<accession>A0AAW5F5P1</accession>
<dbReference type="AlphaFoldDB" id="A0AAW5F5P1"/>
<sequence length="144" mass="16968">MRLWTIQPVDVWTKLVSDKVFHCNPEKSVLISDADATLSFKEPYDWIVRQMMQRIGEEPEGVKYPIWAWHTRNWEHKKPDLRCCGYNEPGTKCVCIEFEIDDNKVLLSDFDGWHFVLSNGYYDQSGSEDEAELFNNKTPKHLIK</sequence>
<organism evidence="1 2">
    <name type="scientific">Clostridium symbiosum</name>
    <name type="common">Bacteroides symbiosus</name>
    <dbReference type="NCBI Taxonomy" id="1512"/>
    <lineage>
        <taxon>Bacteria</taxon>
        <taxon>Bacillati</taxon>
        <taxon>Bacillota</taxon>
        <taxon>Clostridia</taxon>
        <taxon>Lachnospirales</taxon>
        <taxon>Lachnospiraceae</taxon>
        <taxon>Otoolea</taxon>
    </lineage>
</organism>